<organism evidence="1 2">
    <name type="scientific">Kurthia populi</name>
    <dbReference type="NCBI Taxonomy" id="1562132"/>
    <lineage>
        <taxon>Bacteria</taxon>
        <taxon>Bacillati</taxon>
        <taxon>Bacillota</taxon>
        <taxon>Bacilli</taxon>
        <taxon>Bacillales</taxon>
        <taxon>Caryophanaceae</taxon>
        <taxon>Kurthia</taxon>
    </lineage>
</organism>
<sequence>MTCKELKKKIVGDSGLTEGDFIIYQAKVQANNKVYFKQTYTQQNMQNLYSAPLNNLYKTSKYYVRFSSYYGNTTLSVGNFKTMQTITTISGY</sequence>
<dbReference type="EMBL" id="JBHUOR010000136">
    <property type="protein sequence ID" value="MFD2870183.1"/>
    <property type="molecule type" value="Genomic_DNA"/>
</dbReference>
<evidence type="ECO:0000313" key="2">
    <source>
        <dbReference type="Proteomes" id="UP001597568"/>
    </source>
</evidence>
<name>A0ABW5Y4T6_9BACL</name>
<dbReference type="Proteomes" id="UP001597568">
    <property type="component" value="Unassembled WGS sequence"/>
</dbReference>
<accession>A0ABW5Y4T6</accession>
<keyword evidence="2" id="KW-1185">Reference proteome</keyword>
<comment type="caution">
    <text evidence="1">The sequence shown here is derived from an EMBL/GenBank/DDBJ whole genome shotgun (WGS) entry which is preliminary data.</text>
</comment>
<dbReference type="RefSeq" id="WP_380148834.1">
    <property type="nucleotide sequence ID" value="NZ_JBHUOR010000136.1"/>
</dbReference>
<protein>
    <submittedName>
        <fullName evidence="1">Uncharacterized protein</fullName>
    </submittedName>
</protein>
<evidence type="ECO:0000313" key="1">
    <source>
        <dbReference type="EMBL" id="MFD2870183.1"/>
    </source>
</evidence>
<reference evidence="2" key="1">
    <citation type="journal article" date="2019" name="Int. J. Syst. Evol. Microbiol.">
        <title>The Global Catalogue of Microorganisms (GCM) 10K type strain sequencing project: providing services to taxonomists for standard genome sequencing and annotation.</title>
        <authorList>
            <consortium name="The Broad Institute Genomics Platform"/>
            <consortium name="The Broad Institute Genome Sequencing Center for Infectious Disease"/>
            <person name="Wu L."/>
            <person name="Ma J."/>
        </authorList>
    </citation>
    <scope>NUCLEOTIDE SEQUENCE [LARGE SCALE GENOMIC DNA]</scope>
    <source>
        <strain evidence="2">KCTC 33522</strain>
    </source>
</reference>
<proteinExistence type="predicted"/>
<gene>
    <name evidence="1" type="ORF">ACFSY7_16955</name>
</gene>